<keyword evidence="2" id="KW-0472">Membrane</keyword>
<protein>
    <submittedName>
        <fullName evidence="3">Uncharacterized protein</fullName>
    </submittedName>
</protein>
<evidence type="ECO:0000313" key="3">
    <source>
        <dbReference type="EMBL" id="VFV30308.1"/>
    </source>
</evidence>
<keyword evidence="2" id="KW-0812">Transmembrane</keyword>
<evidence type="ECO:0000313" key="4">
    <source>
        <dbReference type="Proteomes" id="UP000386466"/>
    </source>
</evidence>
<gene>
    <name evidence="3" type="ORF">LYPA_23C006418</name>
</gene>
<dbReference type="AlphaFoldDB" id="A0A485NED6"/>
<feature type="compositionally biased region" description="Polar residues" evidence="1">
    <location>
        <begin position="1"/>
        <end position="15"/>
    </location>
</feature>
<reference evidence="3 4" key="1">
    <citation type="submission" date="2019-01" db="EMBL/GenBank/DDBJ databases">
        <authorList>
            <person name="Alioto T."/>
            <person name="Alioto T."/>
        </authorList>
    </citation>
    <scope>NUCLEOTIDE SEQUENCE [LARGE SCALE GENOMIC DNA]</scope>
</reference>
<dbReference type="EMBL" id="CAAGRJ010013864">
    <property type="protein sequence ID" value="VFV30308.1"/>
    <property type="molecule type" value="Genomic_DNA"/>
</dbReference>
<keyword evidence="4" id="KW-1185">Reference proteome</keyword>
<accession>A0A485NED6</accession>
<organism evidence="3 4">
    <name type="scientific">Lynx pardinus</name>
    <name type="common">Iberian lynx</name>
    <name type="synonym">Felis pardina</name>
    <dbReference type="NCBI Taxonomy" id="191816"/>
    <lineage>
        <taxon>Eukaryota</taxon>
        <taxon>Metazoa</taxon>
        <taxon>Chordata</taxon>
        <taxon>Craniata</taxon>
        <taxon>Vertebrata</taxon>
        <taxon>Euteleostomi</taxon>
        <taxon>Mammalia</taxon>
        <taxon>Eutheria</taxon>
        <taxon>Laurasiatheria</taxon>
        <taxon>Carnivora</taxon>
        <taxon>Feliformia</taxon>
        <taxon>Felidae</taxon>
        <taxon>Felinae</taxon>
        <taxon>Lynx</taxon>
    </lineage>
</organism>
<dbReference type="Proteomes" id="UP000386466">
    <property type="component" value="Unassembled WGS sequence"/>
</dbReference>
<sequence>MPSASTDGTSVSSGSAPGDTGAPELHRNPGVVVAVCLLVSVLLIGSVLMAVRRGHRGVSEPCSCLNILSCVFLPQETASQRSSFAHHPPE</sequence>
<name>A0A485NED6_LYNPA</name>
<proteinExistence type="predicted"/>
<evidence type="ECO:0000256" key="1">
    <source>
        <dbReference type="SAM" id="MobiDB-lite"/>
    </source>
</evidence>
<keyword evidence="2" id="KW-1133">Transmembrane helix</keyword>
<feature type="transmembrane region" description="Helical" evidence="2">
    <location>
        <begin position="31"/>
        <end position="51"/>
    </location>
</feature>
<feature type="region of interest" description="Disordered" evidence="1">
    <location>
        <begin position="1"/>
        <end position="25"/>
    </location>
</feature>
<evidence type="ECO:0000256" key="2">
    <source>
        <dbReference type="SAM" id="Phobius"/>
    </source>
</evidence>